<dbReference type="PANTHER" id="PTHR33516">
    <property type="entry name" value="LEXA REPRESSOR"/>
    <property type="match status" value="1"/>
</dbReference>
<accession>A0A1F6TVK1</accession>
<dbReference type="InterPro" id="IPR050077">
    <property type="entry name" value="LexA_repressor"/>
</dbReference>
<organism evidence="2 3">
    <name type="scientific">Candidatus Muproteobacteria bacterium RBG_16_65_34</name>
    <dbReference type="NCBI Taxonomy" id="1817760"/>
    <lineage>
        <taxon>Bacteria</taxon>
        <taxon>Pseudomonadati</taxon>
        <taxon>Pseudomonadota</taxon>
        <taxon>Candidatus Muproteobacteria</taxon>
    </lineage>
</organism>
<dbReference type="PANTHER" id="PTHR33516:SF2">
    <property type="entry name" value="LEXA REPRESSOR-RELATED"/>
    <property type="match status" value="1"/>
</dbReference>
<dbReference type="InterPro" id="IPR015927">
    <property type="entry name" value="Peptidase_S24_S26A/B/C"/>
</dbReference>
<dbReference type="AlphaFoldDB" id="A0A1F6TVK1"/>
<protein>
    <recommendedName>
        <fullName evidence="1">Peptidase S24/S26A/S26B/S26C domain-containing protein</fullName>
    </recommendedName>
</protein>
<feature type="domain" description="Peptidase S24/S26A/S26B/S26C" evidence="1">
    <location>
        <begin position="29"/>
        <end position="110"/>
    </location>
</feature>
<reference evidence="2 3" key="1">
    <citation type="journal article" date="2016" name="Nat. Commun.">
        <title>Thousands of microbial genomes shed light on interconnected biogeochemical processes in an aquifer system.</title>
        <authorList>
            <person name="Anantharaman K."/>
            <person name="Brown C.T."/>
            <person name="Hug L.A."/>
            <person name="Sharon I."/>
            <person name="Castelle C.J."/>
            <person name="Probst A.J."/>
            <person name="Thomas B.C."/>
            <person name="Singh A."/>
            <person name="Wilkins M.J."/>
            <person name="Karaoz U."/>
            <person name="Brodie E.L."/>
            <person name="Williams K.H."/>
            <person name="Hubbard S.S."/>
            <person name="Banfield J.F."/>
        </authorList>
    </citation>
    <scope>NUCLEOTIDE SEQUENCE [LARGE SCALE GENOMIC DNA]</scope>
</reference>
<gene>
    <name evidence="2" type="ORF">A2151_07370</name>
</gene>
<comment type="caution">
    <text evidence="2">The sequence shown here is derived from an EMBL/GenBank/DDBJ whole genome shotgun (WGS) entry which is preliminary data.</text>
</comment>
<name>A0A1F6TVK1_9PROT</name>
<proteinExistence type="predicted"/>
<dbReference type="Proteomes" id="UP000178885">
    <property type="component" value="Unassembled WGS sequence"/>
</dbReference>
<dbReference type="STRING" id="1817760.A2151_07370"/>
<dbReference type="InterPro" id="IPR039418">
    <property type="entry name" value="LexA-like"/>
</dbReference>
<dbReference type="SUPFAM" id="SSF51306">
    <property type="entry name" value="LexA/Signal peptidase"/>
    <property type="match status" value="1"/>
</dbReference>
<evidence type="ECO:0000313" key="2">
    <source>
        <dbReference type="EMBL" id="OGI49069.1"/>
    </source>
</evidence>
<dbReference type="Pfam" id="PF00717">
    <property type="entry name" value="Peptidase_S24"/>
    <property type="match status" value="1"/>
</dbReference>
<dbReference type="Gene3D" id="2.10.109.10">
    <property type="entry name" value="Umud Fragment, subunit A"/>
    <property type="match status" value="1"/>
</dbReference>
<dbReference type="InterPro" id="IPR036286">
    <property type="entry name" value="LexA/Signal_pep-like_sf"/>
</dbReference>
<dbReference type="EMBL" id="MFSU01000009">
    <property type="protein sequence ID" value="OGI49069.1"/>
    <property type="molecule type" value="Genomic_DNA"/>
</dbReference>
<evidence type="ECO:0000259" key="1">
    <source>
        <dbReference type="Pfam" id="PF00717"/>
    </source>
</evidence>
<sequence>MPEPRKHIPIVSVPAGEPQQGDIHSCAEAEPYALRVLGDSMAPEFQDGHIVIVDPAQPASHEAYVIVDYAGETIFRQFIVEGARKLIKPLNDAYPTVEIVGEYRVRGVVVQRAGRRRKDRKHYY</sequence>
<evidence type="ECO:0000313" key="3">
    <source>
        <dbReference type="Proteomes" id="UP000178885"/>
    </source>
</evidence>
<dbReference type="CDD" id="cd06529">
    <property type="entry name" value="S24_LexA-like"/>
    <property type="match status" value="1"/>
</dbReference>